<evidence type="ECO:0000313" key="2">
    <source>
        <dbReference type="EMBL" id="CAK9167011.1"/>
    </source>
</evidence>
<feature type="transmembrane region" description="Helical" evidence="1">
    <location>
        <begin position="20"/>
        <end position="38"/>
    </location>
</feature>
<feature type="transmembrane region" description="Helical" evidence="1">
    <location>
        <begin position="50"/>
        <end position="68"/>
    </location>
</feature>
<dbReference type="EMBL" id="CAUOFW020004733">
    <property type="protein sequence ID" value="CAK9167011.1"/>
    <property type="molecule type" value="Genomic_DNA"/>
</dbReference>
<keyword evidence="1" id="KW-0472">Membrane</keyword>
<gene>
    <name evidence="2" type="ORF">ILEXP_LOCUS36256</name>
</gene>
<accession>A0ABC8TGM7</accession>
<dbReference type="Proteomes" id="UP001642360">
    <property type="component" value="Unassembled WGS sequence"/>
</dbReference>
<proteinExistence type="predicted"/>
<sequence>MVKGAEHDIYMASRLDSGLFSIWLLAGCLFAVGGEDRYGLVKLVAASKIALLAVVTTIFTLISCSLAAEAPAPAPASSAGESLRLSSPDALSLLLLSFSDLHSRSEGLTVL</sequence>
<evidence type="ECO:0000313" key="3">
    <source>
        <dbReference type="Proteomes" id="UP001642360"/>
    </source>
</evidence>
<reference evidence="2 3" key="1">
    <citation type="submission" date="2024-02" db="EMBL/GenBank/DDBJ databases">
        <authorList>
            <person name="Vignale AGUSTIN F."/>
            <person name="Sosa J E."/>
            <person name="Modenutti C."/>
        </authorList>
    </citation>
    <scope>NUCLEOTIDE SEQUENCE [LARGE SCALE GENOMIC DNA]</scope>
</reference>
<organism evidence="2 3">
    <name type="scientific">Ilex paraguariensis</name>
    <name type="common">yerba mate</name>
    <dbReference type="NCBI Taxonomy" id="185542"/>
    <lineage>
        <taxon>Eukaryota</taxon>
        <taxon>Viridiplantae</taxon>
        <taxon>Streptophyta</taxon>
        <taxon>Embryophyta</taxon>
        <taxon>Tracheophyta</taxon>
        <taxon>Spermatophyta</taxon>
        <taxon>Magnoliopsida</taxon>
        <taxon>eudicotyledons</taxon>
        <taxon>Gunneridae</taxon>
        <taxon>Pentapetalae</taxon>
        <taxon>asterids</taxon>
        <taxon>campanulids</taxon>
        <taxon>Aquifoliales</taxon>
        <taxon>Aquifoliaceae</taxon>
        <taxon>Ilex</taxon>
    </lineage>
</organism>
<comment type="caution">
    <text evidence="2">The sequence shown here is derived from an EMBL/GenBank/DDBJ whole genome shotgun (WGS) entry which is preliminary data.</text>
</comment>
<protein>
    <submittedName>
        <fullName evidence="2">Uncharacterized protein</fullName>
    </submittedName>
</protein>
<dbReference type="PROSITE" id="PS51257">
    <property type="entry name" value="PROKAR_LIPOPROTEIN"/>
    <property type="match status" value="1"/>
</dbReference>
<name>A0ABC8TGM7_9AQUA</name>
<keyword evidence="1" id="KW-1133">Transmembrane helix</keyword>
<keyword evidence="1" id="KW-0812">Transmembrane</keyword>
<keyword evidence="3" id="KW-1185">Reference proteome</keyword>
<dbReference type="AlphaFoldDB" id="A0ABC8TGM7"/>
<evidence type="ECO:0000256" key="1">
    <source>
        <dbReference type="SAM" id="Phobius"/>
    </source>
</evidence>